<name>A0ABV4YXT1_9BACI</name>
<organism evidence="2 3">
    <name type="scientific">Neobacillus driksii</name>
    <dbReference type="NCBI Taxonomy" id="3035913"/>
    <lineage>
        <taxon>Bacteria</taxon>
        <taxon>Bacillati</taxon>
        <taxon>Bacillota</taxon>
        <taxon>Bacilli</taxon>
        <taxon>Bacillales</taxon>
        <taxon>Bacillaceae</taxon>
        <taxon>Neobacillus</taxon>
    </lineage>
</organism>
<dbReference type="EMBL" id="JAROBZ020000001">
    <property type="protein sequence ID" value="MFB3169552.1"/>
    <property type="molecule type" value="Genomic_DNA"/>
</dbReference>
<dbReference type="InterPro" id="IPR000032">
    <property type="entry name" value="HPr-like"/>
</dbReference>
<keyword evidence="3" id="KW-1185">Reference proteome</keyword>
<dbReference type="PANTHER" id="PTHR33705">
    <property type="entry name" value="PHOSPHOCARRIER PROTEIN HPR"/>
    <property type="match status" value="1"/>
</dbReference>
<protein>
    <submittedName>
        <fullName evidence="2">HPr family phosphocarrier protein</fullName>
    </submittedName>
</protein>
<dbReference type="PANTHER" id="PTHR33705:SF5">
    <property type="entry name" value="HPR-LIKE PROTEIN CRH"/>
    <property type="match status" value="1"/>
</dbReference>
<feature type="domain" description="HPr" evidence="1">
    <location>
        <begin position="1"/>
        <end position="86"/>
    </location>
</feature>
<dbReference type="RefSeq" id="WP_306075652.1">
    <property type="nucleotide sequence ID" value="NZ_JAROBZ020000001.1"/>
</dbReference>
<evidence type="ECO:0000259" key="1">
    <source>
        <dbReference type="PROSITE" id="PS51350"/>
    </source>
</evidence>
<dbReference type="InterPro" id="IPR050399">
    <property type="entry name" value="HPr"/>
</dbReference>
<dbReference type="Pfam" id="PF00381">
    <property type="entry name" value="PTS-HPr"/>
    <property type="match status" value="1"/>
</dbReference>
<reference evidence="2 3" key="1">
    <citation type="submission" date="2024-05" db="EMBL/GenBank/DDBJ databases">
        <authorList>
            <person name="Venkateswaran K."/>
        </authorList>
    </citation>
    <scope>NUCLEOTIDE SEQUENCE [LARGE SCALE GENOMIC DNA]</scope>
    <source>
        <strain evidence="2 3">179-C4-2-HS</strain>
    </source>
</reference>
<dbReference type="PROSITE" id="PS51350">
    <property type="entry name" value="PTS_HPR_DOM"/>
    <property type="match status" value="1"/>
</dbReference>
<dbReference type="SUPFAM" id="SSF55594">
    <property type="entry name" value="HPr-like"/>
    <property type="match status" value="1"/>
</dbReference>
<dbReference type="Gene3D" id="3.30.1340.10">
    <property type="entry name" value="HPr-like"/>
    <property type="match status" value="1"/>
</dbReference>
<gene>
    <name evidence="2" type="ORF">P5G62_020800</name>
</gene>
<accession>A0ABV4YXT1</accession>
<dbReference type="PRINTS" id="PR00107">
    <property type="entry name" value="PHOSPHOCPHPR"/>
</dbReference>
<comment type="caution">
    <text evidence="2">The sequence shown here is derived from an EMBL/GenBank/DDBJ whole genome shotgun (WGS) entry which is preliminary data.</text>
</comment>
<evidence type="ECO:0000313" key="3">
    <source>
        <dbReference type="Proteomes" id="UP001241748"/>
    </source>
</evidence>
<proteinExistence type="predicted"/>
<evidence type="ECO:0000313" key="2">
    <source>
        <dbReference type="EMBL" id="MFB3169552.1"/>
    </source>
</evidence>
<dbReference type="InterPro" id="IPR035895">
    <property type="entry name" value="HPr-like_sf"/>
</dbReference>
<dbReference type="NCBIfam" id="TIGR01003">
    <property type="entry name" value="PTS_HPr_family"/>
    <property type="match status" value="1"/>
</dbReference>
<dbReference type="Proteomes" id="UP001241748">
    <property type="component" value="Unassembled WGS sequence"/>
</dbReference>
<sequence length="86" mass="9509">MLRRKIVVQLKNGLQAQVATEFVRKASLYTSDIDILKDGRLSVAKSIISVMCLAIRKGEEVTLIADGIDEQKAIQELGEFISCNSK</sequence>